<evidence type="ECO:0000313" key="1">
    <source>
        <dbReference type="EMBL" id="KKL68880.1"/>
    </source>
</evidence>
<dbReference type="EMBL" id="LAZR01026396">
    <property type="protein sequence ID" value="KKL68880.1"/>
    <property type="molecule type" value="Genomic_DNA"/>
</dbReference>
<protein>
    <submittedName>
        <fullName evidence="1">Uncharacterized protein</fullName>
    </submittedName>
</protein>
<dbReference type="AlphaFoldDB" id="A0A0F9GHI0"/>
<reference evidence="1" key="1">
    <citation type="journal article" date="2015" name="Nature">
        <title>Complex archaea that bridge the gap between prokaryotes and eukaryotes.</title>
        <authorList>
            <person name="Spang A."/>
            <person name="Saw J.H."/>
            <person name="Jorgensen S.L."/>
            <person name="Zaremba-Niedzwiedzka K."/>
            <person name="Martijn J."/>
            <person name="Lind A.E."/>
            <person name="van Eijk R."/>
            <person name="Schleper C."/>
            <person name="Guy L."/>
            <person name="Ettema T.J."/>
        </authorList>
    </citation>
    <scope>NUCLEOTIDE SEQUENCE</scope>
</reference>
<accession>A0A0F9GHI0</accession>
<comment type="caution">
    <text evidence="1">The sequence shown here is derived from an EMBL/GenBank/DDBJ whole genome shotgun (WGS) entry which is preliminary data.</text>
</comment>
<organism evidence="1">
    <name type="scientific">marine sediment metagenome</name>
    <dbReference type="NCBI Taxonomy" id="412755"/>
    <lineage>
        <taxon>unclassified sequences</taxon>
        <taxon>metagenomes</taxon>
        <taxon>ecological metagenomes</taxon>
    </lineage>
</organism>
<proteinExistence type="predicted"/>
<name>A0A0F9GHI0_9ZZZZ</name>
<gene>
    <name evidence="1" type="ORF">LCGC14_2120590</name>
</gene>
<sequence>MGFILGMVMQQAYFIKGAVEITEGLEGTTFNIEVDINETIMVDRILEFFNQTLNETEQ</sequence>